<evidence type="ECO:0000313" key="5">
    <source>
        <dbReference type="Proteomes" id="UP000034273"/>
    </source>
</evidence>
<sequence length="95" mass="11307">MRELKTSTKFRRSIKKVSQYRNFDEPLLGEIIMRLRRNETLDPRFYDHELKGEYAGIRECHVKNDLLLLYQKKDDILVLLLILIDIGTHTSVFGK</sequence>
<keyword evidence="3" id="KW-0472">Membrane</keyword>
<dbReference type="InterPro" id="IPR035093">
    <property type="entry name" value="RelE/ParE_toxin_dom_sf"/>
</dbReference>
<dbReference type="PANTHER" id="PTHR40588">
    <property type="entry name" value="MRNA INTERFERASE TOXIN YAFQ"/>
    <property type="match status" value="1"/>
</dbReference>
<dbReference type="GO" id="GO:0004521">
    <property type="term" value="F:RNA endonuclease activity"/>
    <property type="evidence" value="ECO:0007669"/>
    <property type="project" value="TreeGrafter"/>
</dbReference>
<proteinExistence type="predicted"/>
<protein>
    <submittedName>
        <fullName evidence="4">PZ12b</fullName>
    </submittedName>
</protein>
<evidence type="ECO:0000313" key="4">
    <source>
        <dbReference type="EMBL" id="KKW22913.1"/>
    </source>
</evidence>
<evidence type="ECO:0000256" key="2">
    <source>
        <dbReference type="PIRSR" id="PIRSR006156-1"/>
    </source>
</evidence>
<dbReference type="GO" id="GO:0006415">
    <property type="term" value="P:translational termination"/>
    <property type="evidence" value="ECO:0007669"/>
    <property type="project" value="TreeGrafter"/>
</dbReference>
<keyword evidence="3" id="KW-0812">Transmembrane</keyword>
<dbReference type="InterPro" id="IPR007712">
    <property type="entry name" value="RelE/ParE_toxin"/>
</dbReference>
<organism evidence="4 5">
    <name type="scientific">Candidatus Kaiserbacteria bacterium GW2011_GWA2_52_12</name>
    <dbReference type="NCBI Taxonomy" id="1618671"/>
    <lineage>
        <taxon>Bacteria</taxon>
        <taxon>Candidatus Kaiseribacteriota</taxon>
    </lineage>
</organism>
<dbReference type="Proteomes" id="UP000034273">
    <property type="component" value="Unassembled WGS sequence"/>
</dbReference>
<feature type="transmembrane region" description="Helical" evidence="3">
    <location>
        <begin position="76"/>
        <end position="94"/>
    </location>
</feature>
<name>A0A0G1WVK5_9BACT</name>
<dbReference type="SUPFAM" id="SSF143011">
    <property type="entry name" value="RelE-like"/>
    <property type="match status" value="1"/>
</dbReference>
<dbReference type="Gene3D" id="3.30.2310.20">
    <property type="entry name" value="RelE-like"/>
    <property type="match status" value="1"/>
</dbReference>
<dbReference type="InterPro" id="IPR004386">
    <property type="entry name" value="Toxin_YafQ-like"/>
</dbReference>
<dbReference type="Pfam" id="PF15738">
    <property type="entry name" value="YafQ_toxin"/>
    <property type="match status" value="1"/>
</dbReference>
<keyword evidence="1" id="KW-1277">Toxin-antitoxin system</keyword>
<gene>
    <name evidence="4" type="ORF">UY67_C0033G0011</name>
</gene>
<reference evidence="4 5" key="1">
    <citation type="journal article" date="2015" name="Nature">
        <title>rRNA introns, odd ribosomes, and small enigmatic genomes across a large radiation of phyla.</title>
        <authorList>
            <person name="Brown C.T."/>
            <person name="Hug L.A."/>
            <person name="Thomas B.C."/>
            <person name="Sharon I."/>
            <person name="Castelle C.J."/>
            <person name="Singh A."/>
            <person name="Wilkins M.J."/>
            <person name="Williams K.H."/>
            <person name="Banfield J.F."/>
        </authorList>
    </citation>
    <scope>NUCLEOTIDE SEQUENCE [LARGE SCALE GENOMIC DNA]</scope>
</reference>
<dbReference type="GO" id="GO:0006402">
    <property type="term" value="P:mRNA catabolic process"/>
    <property type="evidence" value="ECO:0007669"/>
    <property type="project" value="TreeGrafter"/>
</dbReference>
<dbReference type="PIRSF" id="PIRSF006156">
    <property type="entry name" value="YafQ"/>
    <property type="match status" value="1"/>
</dbReference>
<comment type="caution">
    <text evidence="4">The sequence shown here is derived from an EMBL/GenBank/DDBJ whole genome shotgun (WGS) entry which is preliminary data.</text>
</comment>
<dbReference type="AlphaFoldDB" id="A0A0G1WVK5"/>
<dbReference type="EMBL" id="LCQW01000033">
    <property type="protein sequence ID" value="KKW22913.1"/>
    <property type="molecule type" value="Genomic_DNA"/>
</dbReference>
<evidence type="ECO:0000256" key="3">
    <source>
        <dbReference type="SAM" id="Phobius"/>
    </source>
</evidence>
<dbReference type="STRING" id="1618671.UY67_C0033G0011"/>
<accession>A0A0G1WVK5</accession>
<feature type="active site" description="Proton donor" evidence="2">
    <location>
        <position position="89"/>
    </location>
</feature>
<evidence type="ECO:0000256" key="1">
    <source>
        <dbReference type="ARBA" id="ARBA00022649"/>
    </source>
</evidence>
<keyword evidence="3" id="KW-1133">Transmembrane helix</keyword>
<dbReference type="PANTHER" id="PTHR40588:SF1">
    <property type="entry name" value="MRNA INTERFERASE TOXIN YAFQ"/>
    <property type="match status" value="1"/>
</dbReference>
<dbReference type="NCBIfam" id="TIGR02385">
    <property type="entry name" value="RelE_StbE"/>
    <property type="match status" value="1"/>
</dbReference>